<reference evidence="1 2" key="1">
    <citation type="submission" date="2016-12" db="EMBL/GenBank/DDBJ databases">
        <authorList>
            <person name="Song W.-J."/>
            <person name="Kurnit D.M."/>
        </authorList>
    </citation>
    <scope>NUCLEOTIDE SEQUENCE [LARGE SCALE GENOMIC DNA]</scope>
    <source>
        <strain evidence="1 2">DSM 18488</strain>
    </source>
</reference>
<proteinExistence type="predicted"/>
<name>A0A1M7YAY0_9BACT</name>
<dbReference type="EMBL" id="FRFE01000015">
    <property type="protein sequence ID" value="SHO49800.1"/>
    <property type="molecule type" value="Genomic_DNA"/>
</dbReference>
<evidence type="ECO:0000313" key="1">
    <source>
        <dbReference type="EMBL" id="SHO49800.1"/>
    </source>
</evidence>
<organism evidence="1 2">
    <name type="scientific">Desulfopila aestuarii DSM 18488</name>
    <dbReference type="NCBI Taxonomy" id="1121416"/>
    <lineage>
        <taxon>Bacteria</taxon>
        <taxon>Pseudomonadati</taxon>
        <taxon>Thermodesulfobacteriota</taxon>
        <taxon>Desulfobulbia</taxon>
        <taxon>Desulfobulbales</taxon>
        <taxon>Desulfocapsaceae</taxon>
        <taxon>Desulfopila</taxon>
    </lineage>
</organism>
<gene>
    <name evidence="1" type="ORF">SAMN02745220_03099</name>
</gene>
<dbReference type="AlphaFoldDB" id="A0A1M7YAY0"/>
<keyword evidence="2" id="KW-1185">Reference proteome</keyword>
<sequence>MTEKQKDDLHSQWKLTSIKTRHMILAEYHKRYGHSQNAEHWNNYLIEVLNLRQSWKARGFH</sequence>
<accession>A0A1M7YAY0</accession>
<evidence type="ECO:0000313" key="2">
    <source>
        <dbReference type="Proteomes" id="UP000184603"/>
    </source>
</evidence>
<protein>
    <submittedName>
        <fullName evidence="1">Uncharacterized protein</fullName>
    </submittedName>
</protein>
<dbReference type="Proteomes" id="UP000184603">
    <property type="component" value="Unassembled WGS sequence"/>
</dbReference>